<evidence type="ECO:0000256" key="3">
    <source>
        <dbReference type="ARBA" id="ARBA00022827"/>
    </source>
</evidence>
<keyword evidence="3" id="KW-0274">FAD</keyword>
<dbReference type="InterPro" id="IPR036318">
    <property type="entry name" value="FAD-bd_PCMH-like_sf"/>
</dbReference>
<evidence type="ECO:0000313" key="7">
    <source>
        <dbReference type="Proteomes" id="UP000327118"/>
    </source>
</evidence>
<dbReference type="PANTHER" id="PTHR42973">
    <property type="entry name" value="BINDING OXIDOREDUCTASE, PUTATIVE (AFU_ORTHOLOGUE AFUA_1G17690)-RELATED"/>
    <property type="match status" value="1"/>
</dbReference>
<feature type="domain" description="FAD-binding PCMH-type" evidence="5">
    <location>
        <begin position="44"/>
        <end position="217"/>
    </location>
</feature>
<dbReference type="Pfam" id="PF08031">
    <property type="entry name" value="BBE"/>
    <property type="match status" value="1"/>
</dbReference>
<dbReference type="OrthoDB" id="407275at2759"/>
<dbReference type="PROSITE" id="PS51387">
    <property type="entry name" value="FAD_PCMH"/>
    <property type="match status" value="1"/>
</dbReference>
<dbReference type="Gene3D" id="3.30.465.10">
    <property type="match status" value="1"/>
</dbReference>
<gene>
    <name evidence="6" type="ORF">BDV28DRAFT_154740</name>
</gene>
<evidence type="ECO:0000259" key="5">
    <source>
        <dbReference type="PROSITE" id="PS51387"/>
    </source>
</evidence>
<keyword evidence="7" id="KW-1185">Reference proteome</keyword>
<sequence length="477" mass="52078">MGNAVSVPGHDCLVSAVGGNGLQVQVQGQSLLGLHGVHAYNLNFPVKPAAVTFPETPQQVADIVKCATQYGYKIQARSGGHSFANFGLGGTDGAVVVDMRHFKQFEMDEDKYTATIGPGLSLGELDSHLYKSGKRAMAHGICPDVGVGGHLTIGGKGPTSRQFGLALDHIEAVEVVLANSSIVRVSDTLNPDIFFAVKGAAASYGIVTEFHVRTEPAQNQAVQYSYTISLGIIAERTQLLRDWQAFVADPELTRKLASSLVVFPTSIVIKGTFYGSKEEYDKLNLEGRFRITNPGNVIVLTDWLAMNTHAVEDLVLHIGNDIPWYFYSKSIGLSRETLIPASDLDVALQYLDDAPVGLDFWFIIFDLVGGAVNDYPTNATGYPYRDILIWVEAMLGGVTGPTSQREYEFLDGFWNILAQSLPVPESDVPVYPGYVDPRIPNAQYHYWGSNLERLQEIKAVLDPGDVFHNPQSIQVRT</sequence>
<comment type="similarity">
    <text evidence="1">Belongs to the oxygen-dependent FAD-linked oxidoreductase family.</text>
</comment>
<evidence type="ECO:0000256" key="4">
    <source>
        <dbReference type="ARBA" id="ARBA00023002"/>
    </source>
</evidence>
<dbReference type="GO" id="GO:0071949">
    <property type="term" value="F:FAD binding"/>
    <property type="evidence" value="ECO:0007669"/>
    <property type="project" value="InterPro"/>
</dbReference>
<name>A0A5N6ZF14_9EURO</name>
<dbReference type="PANTHER" id="PTHR42973:SF17">
    <property type="entry name" value="OXIDASE, PUTATIVE (AFU_ORTHOLOGUE AFUA_6G14340)-RELATED"/>
    <property type="match status" value="1"/>
</dbReference>
<dbReference type="GO" id="GO:0016491">
    <property type="term" value="F:oxidoreductase activity"/>
    <property type="evidence" value="ECO:0007669"/>
    <property type="project" value="UniProtKB-KW"/>
</dbReference>
<protein>
    <recommendedName>
        <fullName evidence="5">FAD-binding PCMH-type domain-containing protein</fullName>
    </recommendedName>
</protein>
<dbReference type="SUPFAM" id="SSF56176">
    <property type="entry name" value="FAD-binding/transporter-associated domain-like"/>
    <property type="match status" value="1"/>
</dbReference>
<keyword evidence="4" id="KW-0560">Oxidoreductase</keyword>
<keyword evidence="2" id="KW-0285">Flavoprotein</keyword>
<evidence type="ECO:0000256" key="1">
    <source>
        <dbReference type="ARBA" id="ARBA00005466"/>
    </source>
</evidence>
<dbReference type="InterPro" id="IPR016166">
    <property type="entry name" value="FAD-bd_PCMH"/>
</dbReference>
<dbReference type="Gene3D" id="3.40.462.20">
    <property type="match status" value="1"/>
</dbReference>
<dbReference type="Pfam" id="PF01565">
    <property type="entry name" value="FAD_binding_4"/>
    <property type="match status" value="1"/>
</dbReference>
<dbReference type="Proteomes" id="UP000327118">
    <property type="component" value="Unassembled WGS sequence"/>
</dbReference>
<dbReference type="EMBL" id="ML739040">
    <property type="protein sequence ID" value="KAE8356261.1"/>
    <property type="molecule type" value="Genomic_DNA"/>
</dbReference>
<dbReference type="InterPro" id="IPR012951">
    <property type="entry name" value="BBE"/>
</dbReference>
<organism evidence="6 7">
    <name type="scientific">Aspergillus coremiiformis</name>
    <dbReference type="NCBI Taxonomy" id="138285"/>
    <lineage>
        <taxon>Eukaryota</taxon>
        <taxon>Fungi</taxon>
        <taxon>Dikarya</taxon>
        <taxon>Ascomycota</taxon>
        <taxon>Pezizomycotina</taxon>
        <taxon>Eurotiomycetes</taxon>
        <taxon>Eurotiomycetidae</taxon>
        <taxon>Eurotiales</taxon>
        <taxon>Aspergillaceae</taxon>
        <taxon>Aspergillus</taxon>
        <taxon>Aspergillus subgen. Circumdati</taxon>
    </lineage>
</organism>
<dbReference type="InterPro" id="IPR050416">
    <property type="entry name" value="FAD-linked_Oxidoreductase"/>
</dbReference>
<dbReference type="InterPro" id="IPR006094">
    <property type="entry name" value="Oxid_FAD_bind_N"/>
</dbReference>
<accession>A0A5N6ZF14</accession>
<evidence type="ECO:0000313" key="6">
    <source>
        <dbReference type="EMBL" id="KAE8356261.1"/>
    </source>
</evidence>
<dbReference type="InterPro" id="IPR016169">
    <property type="entry name" value="FAD-bd_PCMH_sub2"/>
</dbReference>
<evidence type="ECO:0000256" key="2">
    <source>
        <dbReference type="ARBA" id="ARBA00022630"/>
    </source>
</evidence>
<dbReference type="AlphaFoldDB" id="A0A5N6ZF14"/>
<reference evidence="7" key="1">
    <citation type="submission" date="2019-04" db="EMBL/GenBank/DDBJ databases">
        <title>Friends and foes A comparative genomics studyof 23 Aspergillus species from section Flavi.</title>
        <authorList>
            <consortium name="DOE Joint Genome Institute"/>
            <person name="Kjaerbolling I."/>
            <person name="Vesth T."/>
            <person name="Frisvad J.C."/>
            <person name="Nybo J.L."/>
            <person name="Theobald S."/>
            <person name="Kildgaard S."/>
            <person name="Isbrandt T."/>
            <person name="Kuo A."/>
            <person name="Sato A."/>
            <person name="Lyhne E.K."/>
            <person name="Kogle M.E."/>
            <person name="Wiebenga A."/>
            <person name="Kun R.S."/>
            <person name="Lubbers R.J."/>
            <person name="Makela M.R."/>
            <person name="Barry K."/>
            <person name="Chovatia M."/>
            <person name="Clum A."/>
            <person name="Daum C."/>
            <person name="Haridas S."/>
            <person name="He G."/>
            <person name="LaButti K."/>
            <person name="Lipzen A."/>
            <person name="Mondo S."/>
            <person name="Riley R."/>
            <person name="Salamov A."/>
            <person name="Simmons B.A."/>
            <person name="Magnuson J.K."/>
            <person name="Henrissat B."/>
            <person name="Mortensen U.H."/>
            <person name="Larsen T.O."/>
            <person name="Devries R.P."/>
            <person name="Grigoriev I.V."/>
            <person name="Machida M."/>
            <person name="Baker S.E."/>
            <person name="Andersen M.R."/>
        </authorList>
    </citation>
    <scope>NUCLEOTIDE SEQUENCE [LARGE SCALE GENOMIC DNA]</scope>
    <source>
        <strain evidence="7">CBS 553.77</strain>
    </source>
</reference>
<proteinExistence type="inferred from homology"/>